<evidence type="ECO:0000256" key="1">
    <source>
        <dbReference type="ARBA" id="ARBA00004374"/>
    </source>
</evidence>
<dbReference type="Gene3D" id="2.40.160.50">
    <property type="entry name" value="membrane protein fhac: a member of the omp85/tpsb transporter family"/>
    <property type="match status" value="1"/>
</dbReference>
<keyword evidence="4" id="KW-0812">Transmembrane</keyword>
<evidence type="ECO:0000313" key="8">
    <source>
        <dbReference type="EMBL" id="GMI34077.1"/>
    </source>
</evidence>
<protein>
    <recommendedName>
        <fullName evidence="7">Bacterial surface antigen (D15) domain-containing protein</fullName>
    </recommendedName>
</protein>
<dbReference type="PANTHER" id="PTHR12815">
    <property type="entry name" value="SORTING AND ASSEMBLY MACHINERY SAMM50 PROTEIN FAMILY MEMBER"/>
    <property type="match status" value="1"/>
</dbReference>
<evidence type="ECO:0000256" key="4">
    <source>
        <dbReference type="ARBA" id="ARBA00022692"/>
    </source>
</evidence>
<keyword evidence="9" id="KW-1185">Reference proteome</keyword>
<evidence type="ECO:0000256" key="6">
    <source>
        <dbReference type="SAM" id="MobiDB-lite"/>
    </source>
</evidence>
<feature type="compositionally biased region" description="Polar residues" evidence="6">
    <location>
        <begin position="367"/>
        <end position="376"/>
    </location>
</feature>
<dbReference type="Pfam" id="PF01103">
    <property type="entry name" value="Omp85"/>
    <property type="match status" value="1"/>
</dbReference>
<name>A0A9W7G6L9_9STRA</name>
<feature type="domain" description="Bacterial surface antigen (D15)" evidence="7">
    <location>
        <begin position="486"/>
        <end position="645"/>
    </location>
</feature>
<comment type="caution">
    <text evidence="8">The sequence shown here is derived from an EMBL/GenBank/DDBJ whole genome shotgun (WGS) entry which is preliminary data.</text>
</comment>
<comment type="subcellular location">
    <subcellularLocation>
        <location evidence="1">Mitochondrion outer membrane</location>
        <topology evidence="1">Multi-pass membrane protein</topology>
    </subcellularLocation>
</comment>
<reference evidence="9" key="1">
    <citation type="journal article" date="2023" name="Commun. Biol.">
        <title>Genome analysis of Parmales, the sister group of diatoms, reveals the evolutionary specialization of diatoms from phago-mixotrophs to photoautotrophs.</title>
        <authorList>
            <person name="Ban H."/>
            <person name="Sato S."/>
            <person name="Yoshikawa S."/>
            <person name="Yamada K."/>
            <person name="Nakamura Y."/>
            <person name="Ichinomiya M."/>
            <person name="Sato N."/>
            <person name="Blanc-Mathieu R."/>
            <person name="Endo H."/>
            <person name="Kuwata A."/>
            <person name="Ogata H."/>
        </authorList>
    </citation>
    <scope>NUCLEOTIDE SEQUENCE [LARGE SCALE GENOMIC DNA]</scope>
</reference>
<accession>A0A9W7G6L9</accession>
<dbReference type="EMBL" id="BRYA01000843">
    <property type="protein sequence ID" value="GMI34077.1"/>
    <property type="molecule type" value="Genomic_DNA"/>
</dbReference>
<dbReference type="InterPro" id="IPR000184">
    <property type="entry name" value="Bac_surfAg_D15"/>
</dbReference>
<proteinExistence type="inferred from homology"/>
<keyword evidence="5" id="KW-0472">Membrane</keyword>
<organism evidence="8 9">
    <name type="scientific">Triparma columacea</name>
    <dbReference type="NCBI Taxonomy" id="722753"/>
    <lineage>
        <taxon>Eukaryota</taxon>
        <taxon>Sar</taxon>
        <taxon>Stramenopiles</taxon>
        <taxon>Ochrophyta</taxon>
        <taxon>Bolidophyceae</taxon>
        <taxon>Parmales</taxon>
        <taxon>Triparmaceae</taxon>
        <taxon>Triparma</taxon>
    </lineage>
</organism>
<gene>
    <name evidence="8" type="ORF">TrCOL_g4393</name>
</gene>
<dbReference type="OrthoDB" id="40139at2759"/>
<evidence type="ECO:0000256" key="5">
    <source>
        <dbReference type="ARBA" id="ARBA00023136"/>
    </source>
</evidence>
<evidence type="ECO:0000313" key="9">
    <source>
        <dbReference type="Proteomes" id="UP001165065"/>
    </source>
</evidence>
<feature type="region of interest" description="Disordered" evidence="6">
    <location>
        <begin position="366"/>
        <end position="401"/>
    </location>
</feature>
<evidence type="ECO:0000259" key="7">
    <source>
        <dbReference type="Pfam" id="PF01103"/>
    </source>
</evidence>
<dbReference type="Proteomes" id="UP001165065">
    <property type="component" value="Unassembled WGS sequence"/>
</dbReference>
<feature type="compositionally biased region" description="Polar residues" evidence="6">
    <location>
        <begin position="384"/>
        <end position="401"/>
    </location>
</feature>
<evidence type="ECO:0000256" key="3">
    <source>
        <dbReference type="ARBA" id="ARBA00022452"/>
    </source>
</evidence>
<dbReference type="AlphaFoldDB" id="A0A9W7G6L9"/>
<sequence>MRLGSVYGSIGVVGPQGFRSLGRVCQRTLKAIEDAFKNAGSGGERKKDRKAIKDLENTIVLDVRANSTILSRDIVREAAKRTGLLRGYLNSTTVTGTARLLKSFYDQNGYVLCEVSSASIDPSGLVSLSVIEPRCAGEPVGMQFLKEMVVNPEDGRTVTFKKFNEMQERRKVVKKLKREDLNTTFVPTKGRTRGDVIARTLRMETGEVFKWDNERWQNVANSGLFELVRTKPTKDKNGNVQLMVQATEKPTRNLEYGVTKSLYTGEWEGEMCFDHKNLLGGGEVGSLVFRRGAQDPLASYKLKYSNNKFGAPYGYEVEGFSEFIGGDGGEDVSTVSTKGLNPKKALSRIGNMLRLGSGATALGESVSPMSDFSSDGSDPLSDALTGSSTLSPTDVDSVGSTVDNSDSLFVKRGATFRVNKPLSSICYNSGAAASLETTSTYGGKNEVIGSISCDVGPVVSYIPVIGGAHSILTTVKCGGRITDANSVLPYTSSTAVAKELVPLGRGESRKPVVLGLRHSVYTSSSKGPLHEAHKAGCNAGIRGYGSRSMGAISKAATGTVEVRVPGNFGGRIGRDVGGVLFGDWAVSKGMGEGREGGRGGEIGMDFKYAVGVGIRGSAMGIPLKYDVGVNREKDVVQSFGIGGDFQV</sequence>
<evidence type="ECO:0000256" key="2">
    <source>
        <dbReference type="ARBA" id="ARBA00010913"/>
    </source>
</evidence>
<dbReference type="PANTHER" id="PTHR12815:SF18">
    <property type="entry name" value="SORTING AND ASSEMBLY MACHINERY COMPONENT 50 HOMOLOG"/>
    <property type="match status" value="1"/>
</dbReference>
<dbReference type="GO" id="GO:0005741">
    <property type="term" value="C:mitochondrial outer membrane"/>
    <property type="evidence" value="ECO:0007669"/>
    <property type="project" value="UniProtKB-SubCell"/>
</dbReference>
<comment type="similarity">
    <text evidence="2">Belongs to the SAM50/omp85 family.</text>
</comment>
<dbReference type="InterPro" id="IPR039910">
    <property type="entry name" value="D15-like"/>
</dbReference>
<keyword evidence="3" id="KW-1134">Transmembrane beta strand</keyword>
<dbReference type="Gene3D" id="3.10.20.310">
    <property type="entry name" value="membrane protein fhac"/>
    <property type="match status" value="1"/>
</dbReference>